<name>A0ABD0JC09_9CAEN</name>
<protein>
    <submittedName>
        <fullName evidence="2">Uncharacterized protein</fullName>
    </submittedName>
</protein>
<dbReference type="AlphaFoldDB" id="A0ABD0JC09"/>
<feature type="region of interest" description="Disordered" evidence="1">
    <location>
        <begin position="439"/>
        <end position="485"/>
    </location>
</feature>
<dbReference type="EMBL" id="JACVVK020000519">
    <property type="protein sequence ID" value="KAK7468197.1"/>
    <property type="molecule type" value="Genomic_DNA"/>
</dbReference>
<accession>A0ABD0JC09</accession>
<reference evidence="2 3" key="1">
    <citation type="journal article" date="2023" name="Sci. Data">
        <title>Genome assembly of the Korean intertidal mud-creeper Batillaria attramentaria.</title>
        <authorList>
            <person name="Patra A.K."/>
            <person name="Ho P.T."/>
            <person name="Jun S."/>
            <person name="Lee S.J."/>
            <person name="Kim Y."/>
            <person name="Won Y.J."/>
        </authorList>
    </citation>
    <scope>NUCLEOTIDE SEQUENCE [LARGE SCALE GENOMIC DNA]</scope>
    <source>
        <strain evidence="2">Wonlab-2016</strain>
    </source>
</reference>
<keyword evidence="3" id="KW-1185">Reference proteome</keyword>
<evidence type="ECO:0000313" key="2">
    <source>
        <dbReference type="EMBL" id="KAK7468197.1"/>
    </source>
</evidence>
<organism evidence="2 3">
    <name type="scientific">Batillaria attramentaria</name>
    <dbReference type="NCBI Taxonomy" id="370345"/>
    <lineage>
        <taxon>Eukaryota</taxon>
        <taxon>Metazoa</taxon>
        <taxon>Spiralia</taxon>
        <taxon>Lophotrochozoa</taxon>
        <taxon>Mollusca</taxon>
        <taxon>Gastropoda</taxon>
        <taxon>Caenogastropoda</taxon>
        <taxon>Sorbeoconcha</taxon>
        <taxon>Cerithioidea</taxon>
        <taxon>Batillariidae</taxon>
        <taxon>Batillaria</taxon>
    </lineage>
</organism>
<proteinExistence type="predicted"/>
<gene>
    <name evidence="2" type="ORF">BaRGS_00036558</name>
</gene>
<evidence type="ECO:0000256" key="1">
    <source>
        <dbReference type="SAM" id="MobiDB-lite"/>
    </source>
</evidence>
<feature type="compositionally biased region" description="Basic and acidic residues" evidence="1">
    <location>
        <begin position="468"/>
        <end position="478"/>
    </location>
</feature>
<evidence type="ECO:0000313" key="3">
    <source>
        <dbReference type="Proteomes" id="UP001519460"/>
    </source>
</evidence>
<dbReference type="Proteomes" id="UP001519460">
    <property type="component" value="Unassembled WGS sequence"/>
</dbReference>
<comment type="caution">
    <text evidence="2">The sequence shown here is derived from an EMBL/GenBank/DDBJ whole genome shotgun (WGS) entry which is preliminary data.</text>
</comment>
<sequence>MLFASLDNRDDYSRKDDLKGSCPLFTTDVYQPTAEKEGPTSENPGKGRVLANQLAKHYNVVQHNFVINVLQKWAESITNTKHVEDNCSVWVSDHLHLDLNIPITRSPPNGFCLQAVFLGKHLPPFILTLYDKCKTANEEEFRDFTTECSQLLAASIINFGHTDFVLLPCVLARDPLNPTTLEEEVAEQVKFSRRYYRGPRQLSVAAYKDLKKAVTAVSAVSYVPFFLQERKTDRKWLLLLEETWRKLLSLIIDRVHHGETCPLPCTPEKFKVKVAACEAVARLGLKQAVSIGTSFPDVTSCVTQIVEHIKDEYAVDISGNVTVKKVSPDSTIVISSSGQKMYPKSTSTEELHSKKSGLPPTVKMVKRTEQSRHKAMEQRRATCSELQLIRYVSPSRKLEELLGEKDRFYDDRPKGAKLSKYEEDELERINLRIQKALLEDDMSRAENVSPTSPPPRCEYRNPSSPRRYNYDKKPDKMLRPLSHPN</sequence>